<accession>A0AB74UP83</accession>
<dbReference type="EMBL" id="CP170721">
    <property type="protein sequence ID" value="XIA18528.1"/>
    <property type="molecule type" value="Genomic_DNA"/>
</dbReference>
<protein>
    <submittedName>
        <fullName evidence="2">HNH endonuclease</fullName>
    </submittedName>
</protein>
<keyword evidence="2" id="KW-0378">Hydrolase</keyword>
<reference evidence="2" key="1">
    <citation type="submission" date="2024-10" db="EMBL/GenBank/DDBJ databases">
        <authorList>
            <person name="Lesea H.P."/>
            <person name="Kuehl J.V."/>
            <person name="Chandonia J.-M."/>
        </authorList>
    </citation>
    <scope>NUCLEOTIDE SEQUENCE</scope>
    <source>
        <strain evidence="2">FW102-FHT14D07</strain>
    </source>
</reference>
<keyword evidence="2" id="KW-0255">Endonuclease</keyword>
<dbReference type="Pfam" id="PF13391">
    <property type="entry name" value="HNH_2"/>
    <property type="match status" value="1"/>
</dbReference>
<evidence type="ECO:0000313" key="2">
    <source>
        <dbReference type="EMBL" id="XIA18528.1"/>
    </source>
</evidence>
<dbReference type="GO" id="GO:0004519">
    <property type="term" value="F:endonuclease activity"/>
    <property type="evidence" value="ECO:0007669"/>
    <property type="project" value="UniProtKB-KW"/>
</dbReference>
<dbReference type="RefSeq" id="WP_395120290.1">
    <property type="nucleotide sequence ID" value="NZ_CP170721.1"/>
</dbReference>
<keyword evidence="2" id="KW-0540">Nuclease</keyword>
<evidence type="ECO:0000259" key="1">
    <source>
        <dbReference type="Pfam" id="PF13391"/>
    </source>
</evidence>
<dbReference type="AlphaFoldDB" id="A0AB74UP83"/>
<name>A0AB74UP83_9GAMM</name>
<feature type="domain" description="HNH nuclease" evidence="1">
    <location>
        <begin position="217"/>
        <end position="269"/>
    </location>
</feature>
<proteinExistence type="predicted"/>
<dbReference type="InterPro" id="IPR003615">
    <property type="entry name" value="HNH_nuc"/>
</dbReference>
<gene>
    <name evidence="2" type="ORF">ACFYG5_18545</name>
</gene>
<organism evidence="2">
    <name type="scientific">Rhodanobacter sp. FW102-FHT14D07</name>
    <dbReference type="NCBI Taxonomy" id="3351462"/>
    <lineage>
        <taxon>Bacteria</taxon>
        <taxon>Pseudomonadati</taxon>
        <taxon>Pseudomonadota</taxon>
        <taxon>Gammaproteobacteria</taxon>
        <taxon>Lysobacterales</taxon>
        <taxon>Rhodanobacteraceae</taxon>
        <taxon>Rhodanobacter</taxon>
    </lineage>
</organism>
<sequence>MRYWWVNQNQTYRHEVPGGYLWSPKRKQNNTRNPYYDFMREVAPGDVIFSFADTWIKAVGVARSHAYEAPKPLEFGTTGAYWELIGWRIDVRFSELHGPIRPSEYMHRLAGLLPARYAPLNAAGRGMQNIYLTCLPERFAAELADLIGFEARQLLRPATVGQPEADAAIGLAQWEEHELEKIRSDQLIISTEREALVLARRGQGLFKSRVMDHESRCRVTGVDRVEHLRASHCKPWRDASNEERLDGENGLLLTPNADHLFDRGFIAFEDNGQVVVSPVADRPSIQRMGIDPRSPPNVGTFSLRQRDYLQFHRENVFLESKFLGG</sequence>